<feature type="non-terminal residue" evidence="1">
    <location>
        <position position="98"/>
    </location>
</feature>
<organism evidence="1 2">
    <name type="scientific">Dufourea novaeangliae</name>
    <name type="common">Sweat bee</name>
    <dbReference type="NCBI Taxonomy" id="178035"/>
    <lineage>
        <taxon>Eukaryota</taxon>
        <taxon>Metazoa</taxon>
        <taxon>Ecdysozoa</taxon>
        <taxon>Arthropoda</taxon>
        <taxon>Hexapoda</taxon>
        <taxon>Insecta</taxon>
        <taxon>Pterygota</taxon>
        <taxon>Neoptera</taxon>
        <taxon>Endopterygota</taxon>
        <taxon>Hymenoptera</taxon>
        <taxon>Apocrita</taxon>
        <taxon>Aculeata</taxon>
        <taxon>Apoidea</taxon>
        <taxon>Anthophila</taxon>
        <taxon>Halictidae</taxon>
        <taxon>Rophitinae</taxon>
        <taxon>Dufourea</taxon>
    </lineage>
</organism>
<keyword evidence="2" id="KW-1185">Reference proteome</keyword>
<dbReference type="AlphaFoldDB" id="A0A154PFE0"/>
<dbReference type="GO" id="GO:0005737">
    <property type="term" value="C:cytoplasm"/>
    <property type="evidence" value="ECO:0007669"/>
    <property type="project" value="TreeGrafter"/>
</dbReference>
<evidence type="ECO:0000313" key="1">
    <source>
        <dbReference type="EMBL" id="KZC09950.1"/>
    </source>
</evidence>
<protein>
    <submittedName>
        <fullName evidence="1">1,4-alpha-glucan-branching enzyme</fullName>
    </submittedName>
</protein>
<dbReference type="Gene3D" id="2.60.40.10">
    <property type="entry name" value="Immunoglobulins"/>
    <property type="match status" value="1"/>
</dbReference>
<evidence type="ECO:0000313" key="2">
    <source>
        <dbReference type="Proteomes" id="UP000076502"/>
    </source>
</evidence>
<dbReference type="GO" id="GO:0003844">
    <property type="term" value="F:1,4-alpha-glucan branching enzyme activity"/>
    <property type="evidence" value="ECO:0007669"/>
    <property type="project" value="TreeGrafter"/>
</dbReference>
<dbReference type="OrthoDB" id="196493at2759"/>
<dbReference type="EMBL" id="KQ434879">
    <property type="protein sequence ID" value="KZC09950.1"/>
    <property type="molecule type" value="Genomic_DNA"/>
</dbReference>
<proteinExistence type="predicted"/>
<dbReference type="STRING" id="178035.A0A154PFE0"/>
<dbReference type="PANTHER" id="PTHR43651:SF3">
    <property type="entry name" value="1,4-ALPHA-GLUCAN-BRANCHING ENZYME"/>
    <property type="match status" value="1"/>
</dbReference>
<dbReference type="PANTHER" id="PTHR43651">
    <property type="entry name" value="1,4-ALPHA-GLUCAN-BRANCHING ENZYME"/>
    <property type="match status" value="1"/>
</dbReference>
<dbReference type="SUPFAM" id="SSF81296">
    <property type="entry name" value="E set domains"/>
    <property type="match status" value="1"/>
</dbReference>
<sequence length="98" mass="11344">MGGKWSGMDPSEVEVPELKTLLDRDPYLKPYENEFRKRYALFKDYIEKLEGGDGNIDKFSRGYEKYGIHVNKDNSVVAREWAPGAQELFLAGDFSKYK</sequence>
<reference evidence="1 2" key="1">
    <citation type="submission" date="2015-07" db="EMBL/GenBank/DDBJ databases">
        <title>The genome of Dufourea novaeangliae.</title>
        <authorList>
            <person name="Pan H."/>
            <person name="Kapheim K."/>
        </authorList>
    </citation>
    <scope>NUCLEOTIDE SEQUENCE [LARGE SCALE GENOMIC DNA]</scope>
    <source>
        <strain evidence="1">0120121106</strain>
        <tissue evidence="1">Whole body</tissue>
    </source>
</reference>
<dbReference type="InterPro" id="IPR014756">
    <property type="entry name" value="Ig_E-set"/>
</dbReference>
<dbReference type="InterPro" id="IPR013783">
    <property type="entry name" value="Ig-like_fold"/>
</dbReference>
<name>A0A154PFE0_DUFNO</name>
<gene>
    <name evidence="1" type="ORF">WN55_00987</name>
</gene>
<dbReference type="GO" id="GO:0005978">
    <property type="term" value="P:glycogen biosynthetic process"/>
    <property type="evidence" value="ECO:0007669"/>
    <property type="project" value="TreeGrafter"/>
</dbReference>
<accession>A0A154PFE0</accession>
<dbReference type="Proteomes" id="UP000076502">
    <property type="component" value="Unassembled WGS sequence"/>
</dbReference>